<dbReference type="AlphaFoldDB" id="A0A7S3V0A3"/>
<reference evidence="2" key="1">
    <citation type="submission" date="2021-01" db="EMBL/GenBank/DDBJ databases">
        <authorList>
            <person name="Corre E."/>
            <person name="Pelletier E."/>
            <person name="Niang G."/>
            <person name="Scheremetjew M."/>
            <person name="Finn R."/>
            <person name="Kale V."/>
            <person name="Holt S."/>
            <person name="Cochrane G."/>
            <person name="Meng A."/>
            <person name="Brown T."/>
            <person name="Cohen L."/>
        </authorList>
    </citation>
    <scope>NUCLEOTIDE SEQUENCE</scope>
    <source>
        <strain evidence="2">GSBS06</strain>
    </source>
</reference>
<organism evidence="2">
    <name type="scientific">Aplanochytrium stocchinoi</name>
    <dbReference type="NCBI Taxonomy" id="215587"/>
    <lineage>
        <taxon>Eukaryota</taxon>
        <taxon>Sar</taxon>
        <taxon>Stramenopiles</taxon>
        <taxon>Bigyra</taxon>
        <taxon>Labyrinthulomycetes</taxon>
        <taxon>Thraustochytrida</taxon>
        <taxon>Thraustochytriidae</taxon>
        <taxon>Aplanochytrium</taxon>
    </lineage>
</organism>
<dbReference type="EMBL" id="HBIN01017535">
    <property type="protein sequence ID" value="CAE0443285.1"/>
    <property type="molecule type" value="Transcribed_RNA"/>
</dbReference>
<feature type="region of interest" description="Disordered" evidence="1">
    <location>
        <begin position="99"/>
        <end position="128"/>
    </location>
</feature>
<protein>
    <submittedName>
        <fullName evidence="2">Uncharacterized protein</fullName>
    </submittedName>
</protein>
<sequence>MFQLIKVVSSTRLVNATKKKGGLLARRKLSSTISPAGSKILQTPDTKKNKIEIKNIARMSLNGSFNVSASKIAELQGTYTPGSITGRVTRITDTPEPLLRYPNLVRRKSYKKDHKNRKVKKGISSSAT</sequence>
<accession>A0A7S3V0A3</accession>
<gene>
    <name evidence="2" type="ORF">ASTO00021_LOCUS13379</name>
</gene>
<proteinExistence type="predicted"/>
<name>A0A7S3V0A3_9STRA</name>
<evidence type="ECO:0000256" key="1">
    <source>
        <dbReference type="SAM" id="MobiDB-lite"/>
    </source>
</evidence>
<feature type="compositionally biased region" description="Basic residues" evidence="1">
    <location>
        <begin position="105"/>
        <end position="121"/>
    </location>
</feature>
<evidence type="ECO:0000313" key="2">
    <source>
        <dbReference type="EMBL" id="CAE0443285.1"/>
    </source>
</evidence>